<dbReference type="PANTHER" id="PTHR33221:SF15">
    <property type="entry name" value="HTH-TYPE TRANSCRIPTIONAL REGULATOR YWGB-RELATED"/>
    <property type="match status" value="1"/>
</dbReference>
<dbReference type="PROSITE" id="PS51197">
    <property type="entry name" value="HTH_RRF2_2"/>
    <property type="match status" value="1"/>
</dbReference>
<dbReference type="Pfam" id="PF02082">
    <property type="entry name" value="Rrf2"/>
    <property type="match status" value="1"/>
</dbReference>
<sequence>MNLEFNIAVHVLAFLTKHHSEKFNSSSLAELTCLNPVQLRRVTTQLVDLKMINTIRGKDGGYLANDRSADVTLATLYKHFVLEKEHHTRLFTGDEGSHCQIARNIATTMSRYQQDEQNIIINFYKEKTIKDVIEDIQKEDLCHENI</sequence>
<evidence type="ECO:0000313" key="1">
    <source>
        <dbReference type="EMBL" id="CDR27955.1"/>
    </source>
</evidence>
<organism evidence="1 2">
    <name type="scientific">Staphylococcus schweitzeri</name>
    <dbReference type="NCBI Taxonomy" id="1654388"/>
    <lineage>
        <taxon>Bacteria</taxon>
        <taxon>Bacillati</taxon>
        <taxon>Bacillota</taxon>
        <taxon>Bacilli</taxon>
        <taxon>Bacillales</taxon>
        <taxon>Staphylococcaceae</taxon>
        <taxon>Staphylococcus</taxon>
    </lineage>
</organism>
<dbReference type="Proteomes" id="UP000044616">
    <property type="component" value="Unassembled WGS sequence"/>
</dbReference>
<dbReference type="SUPFAM" id="SSF46785">
    <property type="entry name" value="Winged helix' DNA-binding domain"/>
    <property type="match status" value="1"/>
</dbReference>
<gene>
    <name evidence="1" type="primary">ywnA</name>
    <name evidence="1" type="ORF">ERS140147_01073</name>
</gene>
<dbReference type="InterPro" id="IPR036390">
    <property type="entry name" value="WH_DNA-bd_sf"/>
</dbReference>
<protein>
    <submittedName>
        <fullName evidence="1">DNA-binding protein</fullName>
    </submittedName>
</protein>
<dbReference type="Gene3D" id="1.10.10.10">
    <property type="entry name" value="Winged helix-like DNA-binding domain superfamily/Winged helix DNA-binding domain"/>
    <property type="match status" value="1"/>
</dbReference>
<proteinExistence type="predicted"/>
<dbReference type="GO" id="GO:0003700">
    <property type="term" value="F:DNA-binding transcription factor activity"/>
    <property type="evidence" value="ECO:0007669"/>
    <property type="project" value="TreeGrafter"/>
</dbReference>
<name>A0A077UHY2_9STAP</name>
<dbReference type="EMBL" id="CCEH01000007">
    <property type="protein sequence ID" value="CDR27955.1"/>
    <property type="molecule type" value="Genomic_DNA"/>
</dbReference>
<dbReference type="PANTHER" id="PTHR33221">
    <property type="entry name" value="WINGED HELIX-TURN-HELIX TRANSCRIPTIONAL REGULATOR, RRF2 FAMILY"/>
    <property type="match status" value="1"/>
</dbReference>
<dbReference type="RefSeq" id="WP_047530204.1">
    <property type="nucleotide sequence ID" value="NZ_CCEH01000007.1"/>
</dbReference>
<dbReference type="InterPro" id="IPR000944">
    <property type="entry name" value="Tscrpt_reg_Rrf2"/>
</dbReference>
<dbReference type="NCBIfam" id="NF041852">
    <property type="entry name" value="trans_reg_HypR"/>
    <property type="match status" value="1"/>
</dbReference>
<accession>A0A077UHY2</accession>
<evidence type="ECO:0000313" key="2">
    <source>
        <dbReference type="Proteomes" id="UP000044616"/>
    </source>
</evidence>
<dbReference type="InterPro" id="IPR036388">
    <property type="entry name" value="WH-like_DNA-bd_sf"/>
</dbReference>
<reference evidence="1 2" key="1">
    <citation type="submission" date="2014-05" db="EMBL/GenBank/DDBJ databases">
        <authorList>
            <person name="Aslett A.Martin."/>
            <person name="De Silva Nishadi"/>
        </authorList>
    </citation>
    <scope>NUCLEOTIDE SEQUENCE [LARGE SCALE GENOMIC DNA]</scope>
</reference>
<dbReference type="AlphaFoldDB" id="A0A077UHY2"/>
<dbReference type="GO" id="GO:0003677">
    <property type="term" value="F:DNA binding"/>
    <property type="evidence" value="ECO:0007669"/>
    <property type="project" value="UniProtKB-KW"/>
</dbReference>
<dbReference type="GO" id="GO:0005829">
    <property type="term" value="C:cytosol"/>
    <property type="evidence" value="ECO:0007669"/>
    <property type="project" value="TreeGrafter"/>
</dbReference>
<keyword evidence="1" id="KW-0238">DNA-binding</keyword>